<gene>
    <name evidence="1" type="ORF">V7S43_014231</name>
</gene>
<evidence type="ECO:0000313" key="1">
    <source>
        <dbReference type="EMBL" id="KAL3660829.1"/>
    </source>
</evidence>
<protein>
    <submittedName>
        <fullName evidence="1">Uncharacterized protein</fullName>
    </submittedName>
</protein>
<dbReference type="AlphaFoldDB" id="A0ABD3F6Y4"/>
<keyword evidence="2" id="KW-1185">Reference proteome</keyword>
<accession>A0ABD3F6Y4</accession>
<reference evidence="1 2" key="1">
    <citation type="submission" date="2024-09" db="EMBL/GenBank/DDBJ databases">
        <title>Genome sequencing and assembly of Phytophthora oleae, isolate VK10A, causative agent of rot of olive drupes.</title>
        <authorList>
            <person name="Conti Taguali S."/>
            <person name="Riolo M."/>
            <person name="La Spada F."/>
            <person name="Cacciola S.O."/>
            <person name="Dionisio G."/>
        </authorList>
    </citation>
    <scope>NUCLEOTIDE SEQUENCE [LARGE SCALE GENOMIC DNA]</scope>
    <source>
        <strain evidence="1 2">VK10A</strain>
    </source>
</reference>
<dbReference type="Proteomes" id="UP001632037">
    <property type="component" value="Unassembled WGS sequence"/>
</dbReference>
<dbReference type="EMBL" id="JBIMZQ010000039">
    <property type="protein sequence ID" value="KAL3660829.1"/>
    <property type="molecule type" value="Genomic_DNA"/>
</dbReference>
<organism evidence="1 2">
    <name type="scientific">Phytophthora oleae</name>
    <dbReference type="NCBI Taxonomy" id="2107226"/>
    <lineage>
        <taxon>Eukaryota</taxon>
        <taxon>Sar</taxon>
        <taxon>Stramenopiles</taxon>
        <taxon>Oomycota</taxon>
        <taxon>Peronosporomycetes</taxon>
        <taxon>Peronosporales</taxon>
        <taxon>Peronosporaceae</taxon>
        <taxon>Phytophthora</taxon>
    </lineage>
</organism>
<sequence>MDVYVFPAPLGLVSLSKYYLTALSDVHCKISQCIRSLVKSTEVVGPRVNSTLIRKYSATLVQLL</sequence>
<comment type="caution">
    <text evidence="1">The sequence shown here is derived from an EMBL/GenBank/DDBJ whole genome shotgun (WGS) entry which is preliminary data.</text>
</comment>
<evidence type="ECO:0000313" key="2">
    <source>
        <dbReference type="Proteomes" id="UP001632037"/>
    </source>
</evidence>
<proteinExistence type="predicted"/>
<name>A0ABD3F6Y4_9STRA</name>